<dbReference type="GO" id="GO:0050313">
    <property type="term" value="F:sulfur dioxygenase activity"/>
    <property type="evidence" value="ECO:0007669"/>
    <property type="project" value="InterPro"/>
</dbReference>
<organism evidence="3 4">
    <name type="scientific">Ceriporiopsis subvermispora (strain B)</name>
    <name type="common">White-rot fungus</name>
    <name type="synonym">Gelatoporia subvermispora</name>
    <dbReference type="NCBI Taxonomy" id="914234"/>
    <lineage>
        <taxon>Eukaryota</taxon>
        <taxon>Fungi</taxon>
        <taxon>Dikarya</taxon>
        <taxon>Basidiomycota</taxon>
        <taxon>Agaricomycotina</taxon>
        <taxon>Agaricomycetes</taxon>
        <taxon>Polyporales</taxon>
        <taxon>Gelatoporiaceae</taxon>
        <taxon>Gelatoporia</taxon>
    </lineage>
</organism>
<dbReference type="Gene3D" id="3.60.15.10">
    <property type="entry name" value="Ribonuclease Z/Hydroxyacylglutathione hydrolase-like"/>
    <property type="match status" value="1"/>
</dbReference>
<evidence type="ECO:0000313" key="4">
    <source>
        <dbReference type="Proteomes" id="UP000016930"/>
    </source>
</evidence>
<sequence length="381" mass="42197">MHAVFRTVAQVARRSAVATATYRSVSTFAGRAAASAVLHHAGADRFASPSGIQQTVRGHATAATTAEASTTTGIRQGVPPAEPWRRHVSPDEHTPTVFTFFEKATSTWQYVVVDPHTQDAIVVDPVLDYDPNSGTISTQTADGLLSFIVHNGLKVRRILETHAHADHLTAAQYFKQQVGGDVPVCIGQRISQVQQTFASIYGLDEPGVFDETFDVYFKDEEEFKLGKLSCRVMHLPGHTPDHVGYLIGKAVFTGDSIFNPDVGSARVDFPGGNAEHLYQSMQRLLSLPGDYRLFVGHDYPKDRDQTCWSTVADQRARNRHINLGTDEAQFIEWRKNRDKVLGAPRLLHPSLQVNIRAGKFPPKDEQGRLFFRIPVKSDVDL</sequence>
<protein>
    <recommendedName>
        <fullName evidence="2">Metallo-beta-lactamase domain-containing protein</fullName>
    </recommendedName>
</protein>
<dbReference type="AlphaFoldDB" id="M2RH45"/>
<feature type="domain" description="Metallo-beta-lactamase" evidence="2">
    <location>
        <begin position="106"/>
        <end position="297"/>
    </location>
</feature>
<evidence type="ECO:0000256" key="1">
    <source>
        <dbReference type="ARBA" id="ARBA00022723"/>
    </source>
</evidence>
<dbReference type="InterPro" id="IPR051682">
    <property type="entry name" value="Mito_Persulfide_Diox"/>
</dbReference>
<dbReference type="SMART" id="SM00849">
    <property type="entry name" value="Lactamase_B"/>
    <property type="match status" value="1"/>
</dbReference>
<dbReference type="GO" id="GO:0046872">
    <property type="term" value="F:metal ion binding"/>
    <property type="evidence" value="ECO:0007669"/>
    <property type="project" value="UniProtKB-KW"/>
</dbReference>
<dbReference type="InterPro" id="IPR036866">
    <property type="entry name" value="RibonucZ/Hydroxyglut_hydro"/>
</dbReference>
<dbReference type="SUPFAM" id="SSF56281">
    <property type="entry name" value="Metallo-hydrolase/oxidoreductase"/>
    <property type="match status" value="1"/>
</dbReference>
<keyword evidence="4" id="KW-1185">Reference proteome</keyword>
<name>M2RH45_CERS8</name>
<dbReference type="STRING" id="914234.M2RH45"/>
<dbReference type="PANTHER" id="PTHR43084">
    <property type="entry name" value="PERSULFIDE DIOXYGENASE ETHE1"/>
    <property type="match status" value="1"/>
</dbReference>
<evidence type="ECO:0000313" key="3">
    <source>
        <dbReference type="EMBL" id="EMD37807.1"/>
    </source>
</evidence>
<dbReference type="GO" id="GO:0070813">
    <property type="term" value="P:hydrogen sulfide metabolic process"/>
    <property type="evidence" value="ECO:0007669"/>
    <property type="project" value="TreeGrafter"/>
</dbReference>
<reference evidence="3 4" key="1">
    <citation type="journal article" date="2012" name="Proc. Natl. Acad. Sci. U.S.A.">
        <title>Comparative genomics of Ceriporiopsis subvermispora and Phanerochaete chrysosporium provide insight into selective ligninolysis.</title>
        <authorList>
            <person name="Fernandez-Fueyo E."/>
            <person name="Ruiz-Duenas F.J."/>
            <person name="Ferreira P."/>
            <person name="Floudas D."/>
            <person name="Hibbett D.S."/>
            <person name="Canessa P."/>
            <person name="Larrondo L.F."/>
            <person name="James T.Y."/>
            <person name="Seelenfreund D."/>
            <person name="Lobos S."/>
            <person name="Polanco R."/>
            <person name="Tello M."/>
            <person name="Honda Y."/>
            <person name="Watanabe T."/>
            <person name="Watanabe T."/>
            <person name="Ryu J.S."/>
            <person name="Kubicek C.P."/>
            <person name="Schmoll M."/>
            <person name="Gaskell J."/>
            <person name="Hammel K.E."/>
            <person name="St John F.J."/>
            <person name="Vanden Wymelenberg A."/>
            <person name="Sabat G."/>
            <person name="Splinter BonDurant S."/>
            <person name="Syed K."/>
            <person name="Yadav J.S."/>
            <person name="Doddapaneni H."/>
            <person name="Subramanian V."/>
            <person name="Lavin J.L."/>
            <person name="Oguiza J.A."/>
            <person name="Perez G."/>
            <person name="Pisabarro A.G."/>
            <person name="Ramirez L."/>
            <person name="Santoyo F."/>
            <person name="Master E."/>
            <person name="Coutinho P.M."/>
            <person name="Henrissat B."/>
            <person name="Lombard V."/>
            <person name="Magnuson J.K."/>
            <person name="Kuees U."/>
            <person name="Hori C."/>
            <person name="Igarashi K."/>
            <person name="Samejima M."/>
            <person name="Held B.W."/>
            <person name="Barry K.W."/>
            <person name="LaButti K.M."/>
            <person name="Lapidus A."/>
            <person name="Lindquist E.A."/>
            <person name="Lucas S.M."/>
            <person name="Riley R."/>
            <person name="Salamov A.A."/>
            <person name="Hoffmeister D."/>
            <person name="Schwenk D."/>
            <person name="Hadar Y."/>
            <person name="Yarden O."/>
            <person name="de Vries R.P."/>
            <person name="Wiebenga A."/>
            <person name="Stenlid J."/>
            <person name="Eastwood D."/>
            <person name="Grigoriev I.V."/>
            <person name="Berka R.M."/>
            <person name="Blanchette R.A."/>
            <person name="Kersten P."/>
            <person name="Martinez A.T."/>
            <person name="Vicuna R."/>
            <person name="Cullen D."/>
        </authorList>
    </citation>
    <scope>NUCLEOTIDE SEQUENCE [LARGE SCALE GENOMIC DNA]</scope>
    <source>
        <strain evidence="3 4">B</strain>
    </source>
</reference>
<dbReference type="InterPro" id="IPR044528">
    <property type="entry name" value="POD-like_MBL-fold"/>
</dbReference>
<gene>
    <name evidence="3" type="ORF">CERSUDRAFT_114461</name>
</gene>
<dbReference type="Pfam" id="PF00753">
    <property type="entry name" value="Lactamase_B"/>
    <property type="match status" value="1"/>
</dbReference>
<dbReference type="CDD" id="cd07724">
    <property type="entry name" value="POD-like_MBL-fold"/>
    <property type="match status" value="1"/>
</dbReference>
<dbReference type="Proteomes" id="UP000016930">
    <property type="component" value="Unassembled WGS sequence"/>
</dbReference>
<dbReference type="GO" id="GO:0006749">
    <property type="term" value="P:glutathione metabolic process"/>
    <property type="evidence" value="ECO:0007669"/>
    <property type="project" value="InterPro"/>
</dbReference>
<accession>M2RH45</accession>
<evidence type="ECO:0000259" key="2">
    <source>
        <dbReference type="SMART" id="SM00849"/>
    </source>
</evidence>
<dbReference type="InterPro" id="IPR001279">
    <property type="entry name" value="Metallo-B-lactamas"/>
</dbReference>
<dbReference type="EMBL" id="KB445796">
    <property type="protein sequence ID" value="EMD37807.1"/>
    <property type="molecule type" value="Genomic_DNA"/>
</dbReference>
<keyword evidence="1" id="KW-0479">Metal-binding</keyword>
<dbReference type="OrthoDB" id="449487at2759"/>
<dbReference type="PANTHER" id="PTHR43084:SF1">
    <property type="entry name" value="PERSULFIDE DIOXYGENASE ETHE1, MITOCHONDRIAL"/>
    <property type="match status" value="1"/>
</dbReference>
<proteinExistence type="predicted"/>
<dbReference type="HOGENOM" id="CLU_030571_6_1_1"/>